<evidence type="ECO:0008006" key="3">
    <source>
        <dbReference type="Google" id="ProtNLM"/>
    </source>
</evidence>
<organism evidence="1 2">
    <name type="scientific">Candidatus Glassbacteria bacterium GWA2_58_10</name>
    <dbReference type="NCBI Taxonomy" id="1817865"/>
    <lineage>
        <taxon>Bacteria</taxon>
        <taxon>Candidatus Glassiibacteriota</taxon>
    </lineage>
</organism>
<proteinExistence type="predicted"/>
<reference evidence="1 2" key="1">
    <citation type="journal article" date="2016" name="Nat. Commun.">
        <title>Thousands of microbial genomes shed light on interconnected biogeochemical processes in an aquifer system.</title>
        <authorList>
            <person name="Anantharaman K."/>
            <person name="Brown C.T."/>
            <person name="Hug L.A."/>
            <person name="Sharon I."/>
            <person name="Castelle C.J."/>
            <person name="Probst A.J."/>
            <person name="Thomas B.C."/>
            <person name="Singh A."/>
            <person name="Wilkins M.J."/>
            <person name="Karaoz U."/>
            <person name="Brodie E.L."/>
            <person name="Williams K.H."/>
            <person name="Hubbard S.S."/>
            <person name="Banfield J.F."/>
        </authorList>
    </citation>
    <scope>NUCLEOTIDE SEQUENCE [LARGE SCALE GENOMIC DNA]</scope>
</reference>
<dbReference type="PROSITE" id="PS51257">
    <property type="entry name" value="PROKAR_LIPOPROTEIN"/>
    <property type="match status" value="1"/>
</dbReference>
<name>A0A1F5YBX2_9BACT</name>
<evidence type="ECO:0000313" key="2">
    <source>
        <dbReference type="Proteomes" id="UP000176992"/>
    </source>
</evidence>
<dbReference type="Proteomes" id="UP000176992">
    <property type="component" value="Unassembled WGS sequence"/>
</dbReference>
<accession>A0A1F5YBX2</accession>
<sequence>MLKFTYAFLIFILLTTFIAGCGSSHKPAVTAPQTVTYAAQIQKLITDNCLGCHSFQKTGITRYGAPANSNYDTY</sequence>
<protein>
    <recommendedName>
        <fullName evidence="3">Cytochrome c domain-containing protein</fullName>
    </recommendedName>
</protein>
<gene>
    <name evidence="1" type="ORF">A2Z86_12600</name>
</gene>
<evidence type="ECO:0000313" key="1">
    <source>
        <dbReference type="EMBL" id="OGF97690.1"/>
    </source>
</evidence>
<dbReference type="AlphaFoldDB" id="A0A1F5YBX2"/>
<dbReference type="EMBL" id="MFIV01000215">
    <property type="protein sequence ID" value="OGF97690.1"/>
    <property type="molecule type" value="Genomic_DNA"/>
</dbReference>
<comment type="caution">
    <text evidence="1">The sequence shown here is derived from an EMBL/GenBank/DDBJ whole genome shotgun (WGS) entry which is preliminary data.</text>
</comment>